<dbReference type="Proteomes" id="UP000189137">
    <property type="component" value="Unassembled WGS sequence"/>
</dbReference>
<sequence length="56" mass="6515">MNNDKPFIEFEEEVDFILTECKKEGVSIDRDTIELILDLDLKFLELKGIATPLEDE</sequence>
<dbReference type="RefSeq" id="WP_021364806.1">
    <property type="nucleotide sequence ID" value="NZ_AP031492.1"/>
</dbReference>
<name>A0A9X8RHX6_CLODI</name>
<reference evidence="1 2" key="1">
    <citation type="submission" date="2017-02" db="EMBL/GenBank/DDBJ databases">
        <authorList>
            <consortium name="Pathogen Informatics"/>
        </authorList>
    </citation>
    <scope>NUCLEOTIDE SEQUENCE [LARGE SCALE GENOMIC DNA]</scope>
    <source>
        <strain evidence="1 2">VRECD0157</strain>
    </source>
</reference>
<organism evidence="1 2">
    <name type="scientific">Clostridioides difficile</name>
    <name type="common">Peptoclostridium difficile</name>
    <dbReference type="NCBI Taxonomy" id="1496"/>
    <lineage>
        <taxon>Bacteria</taxon>
        <taxon>Bacillati</taxon>
        <taxon>Bacillota</taxon>
        <taxon>Clostridia</taxon>
        <taxon>Peptostreptococcales</taxon>
        <taxon>Peptostreptococcaceae</taxon>
        <taxon>Clostridioides</taxon>
    </lineage>
</organism>
<comment type="caution">
    <text evidence="1">The sequence shown here is derived from an EMBL/GenBank/DDBJ whole genome shotgun (WGS) entry which is preliminary data.</text>
</comment>
<proteinExistence type="predicted"/>
<dbReference type="EMBL" id="FUPS01000004">
    <property type="protein sequence ID" value="SJS16585.1"/>
    <property type="molecule type" value="Genomic_DNA"/>
</dbReference>
<accession>A0A9X8RHX6</accession>
<dbReference type="AlphaFoldDB" id="A0A9X8RHX6"/>
<protein>
    <submittedName>
        <fullName evidence="1">Uncharacterized protein</fullName>
    </submittedName>
</protein>
<evidence type="ECO:0000313" key="1">
    <source>
        <dbReference type="EMBL" id="SJS16585.1"/>
    </source>
</evidence>
<evidence type="ECO:0000313" key="2">
    <source>
        <dbReference type="Proteomes" id="UP000189137"/>
    </source>
</evidence>
<gene>
    <name evidence="1" type="ORF">SAMEA3375112_01401</name>
</gene>